<dbReference type="InterPro" id="IPR001296">
    <property type="entry name" value="Glyco_trans_1"/>
</dbReference>
<proteinExistence type="predicted"/>
<dbReference type="OrthoDB" id="9811239at2"/>
<gene>
    <name evidence="3" type="ORF">BST99_05335</name>
</gene>
<dbReference type="InterPro" id="IPR028098">
    <property type="entry name" value="Glyco_trans_4-like_N"/>
</dbReference>
<comment type="caution">
    <text evidence="3">The sequence shown here is derived from an EMBL/GenBank/DDBJ whole genome shotgun (WGS) entry which is preliminary data.</text>
</comment>
<feature type="domain" description="Glycosyl transferase family 1" evidence="1">
    <location>
        <begin position="204"/>
        <end position="360"/>
    </location>
</feature>
<evidence type="ECO:0008006" key="5">
    <source>
        <dbReference type="Google" id="ProtNLM"/>
    </source>
</evidence>
<reference evidence="4" key="1">
    <citation type="submission" date="2016-11" db="EMBL/GenBank/DDBJ databases">
        <title>Trade-off between light-utilization and light-protection in marine flavobacteria.</title>
        <authorList>
            <person name="Kumagai Y."/>
            <person name="Yoshizawa S."/>
            <person name="Kogure K."/>
        </authorList>
    </citation>
    <scope>NUCLEOTIDE SEQUENCE [LARGE SCALE GENOMIC DNA]</scope>
    <source>
        <strain evidence="4">SG-18</strain>
    </source>
</reference>
<evidence type="ECO:0000259" key="1">
    <source>
        <dbReference type="Pfam" id="PF00534"/>
    </source>
</evidence>
<dbReference type="InterPro" id="IPR050194">
    <property type="entry name" value="Glycosyltransferase_grp1"/>
</dbReference>
<dbReference type="Gene3D" id="3.40.50.2000">
    <property type="entry name" value="Glycogen Phosphorylase B"/>
    <property type="match status" value="2"/>
</dbReference>
<accession>A0A2S7T6S3</accession>
<dbReference type="SUPFAM" id="SSF53756">
    <property type="entry name" value="UDP-Glycosyltransferase/glycogen phosphorylase"/>
    <property type="match status" value="1"/>
</dbReference>
<dbReference type="RefSeq" id="WP_105000879.1">
    <property type="nucleotide sequence ID" value="NZ_MQVX01000001.1"/>
</dbReference>
<dbReference type="Pfam" id="PF13439">
    <property type="entry name" value="Glyco_transf_4"/>
    <property type="match status" value="1"/>
</dbReference>
<name>A0A2S7T6S3_9FLAO</name>
<keyword evidence="4" id="KW-1185">Reference proteome</keyword>
<evidence type="ECO:0000313" key="3">
    <source>
        <dbReference type="EMBL" id="PQJ15227.1"/>
    </source>
</evidence>
<organism evidence="3 4">
    <name type="scientific">Aureicoccus marinus</name>
    <dbReference type="NCBI Taxonomy" id="754435"/>
    <lineage>
        <taxon>Bacteria</taxon>
        <taxon>Pseudomonadati</taxon>
        <taxon>Bacteroidota</taxon>
        <taxon>Flavobacteriia</taxon>
        <taxon>Flavobacteriales</taxon>
        <taxon>Flavobacteriaceae</taxon>
        <taxon>Aureicoccus</taxon>
    </lineage>
</organism>
<dbReference type="PANTHER" id="PTHR45947:SF3">
    <property type="entry name" value="SULFOQUINOVOSYL TRANSFERASE SQD2"/>
    <property type="match status" value="1"/>
</dbReference>
<evidence type="ECO:0000259" key="2">
    <source>
        <dbReference type="Pfam" id="PF13439"/>
    </source>
</evidence>
<dbReference type="AlphaFoldDB" id="A0A2S7T6S3"/>
<evidence type="ECO:0000313" key="4">
    <source>
        <dbReference type="Proteomes" id="UP000239366"/>
    </source>
</evidence>
<dbReference type="EMBL" id="MQVX01000001">
    <property type="protein sequence ID" value="PQJ15227.1"/>
    <property type="molecule type" value="Genomic_DNA"/>
</dbReference>
<dbReference type="GO" id="GO:0016758">
    <property type="term" value="F:hexosyltransferase activity"/>
    <property type="evidence" value="ECO:0007669"/>
    <property type="project" value="TreeGrafter"/>
</dbReference>
<dbReference type="Proteomes" id="UP000239366">
    <property type="component" value="Unassembled WGS sequence"/>
</dbReference>
<protein>
    <recommendedName>
        <fullName evidence="5">Glycosyl transferase family 1 domain-containing protein</fullName>
    </recommendedName>
</protein>
<dbReference type="PANTHER" id="PTHR45947">
    <property type="entry name" value="SULFOQUINOVOSYL TRANSFERASE SQD2"/>
    <property type="match status" value="1"/>
</dbReference>
<feature type="domain" description="Glycosyltransferase subfamily 4-like N-terminal" evidence="2">
    <location>
        <begin position="37"/>
        <end position="194"/>
    </location>
</feature>
<sequence length="389" mass="45385">MHQTLPMFNTQNKAMVILHLNSYYIDNHLYSSLHGAQDAHCEQRVYIPIKYNREPENQVDLPNTSLFFDKIIRKDHKYRFRYKIRTLTRRIIKLGLHENVDFVHAHNLYNDGVVAYKLKKKFGLKYIVAIRSTDVGLQYKLMYHRRPYVHKVLKNAEKIIFISDSYRSLLSGMISVRWREQLKKKFATIPNGIDDFWHNNYRKKGLLENQKVFKIIYVGQIQRRKHVIDLISAVNQINKVKELAVELVVVGGANAKEKEYYQNVLRAIDSSKYVEYKGVVKEKESLLKYYREASCFAMIAEHELFGLVYIEALSQGLPVIYKQGEGISGFLRNANCGIAVNQITVESIQTAILNCINNYNSLTINKSLIGVFNWSDIALSYRSLYRLRS</sequence>
<dbReference type="Pfam" id="PF00534">
    <property type="entry name" value="Glycos_transf_1"/>
    <property type="match status" value="1"/>
</dbReference>